<name>A0A6M0JW05_9GAMM</name>
<comment type="caution">
    <text evidence="1">The sequence shown here is derived from an EMBL/GenBank/DDBJ whole genome shotgun (WGS) entry which is preliminary data.</text>
</comment>
<dbReference type="InterPro" id="IPR047879">
    <property type="entry name" value="YjiT"/>
</dbReference>
<dbReference type="RefSeq" id="WP_164450407.1">
    <property type="nucleotide sequence ID" value="NZ_JAAIJQ010000001.1"/>
</dbReference>
<reference evidence="1 2" key="1">
    <citation type="submission" date="2020-02" db="EMBL/GenBank/DDBJ databases">
        <title>Genome sequences of Thiorhodococcus mannitoliphagus and Thiorhodococcus minor, purple sulfur photosynthetic bacteria in the gammaproteobacterial family, Chromatiaceae.</title>
        <authorList>
            <person name="Aviles F.A."/>
            <person name="Meyer T.E."/>
            <person name="Kyndt J.A."/>
        </authorList>
    </citation>
    <scope>NUCLEOTIDE SEQUENCE [LARGE SCALE GENOMIC DNA]</scope>
    <source>
        <strain evidence="1 2">DSM 11518</strain>
    </source>
</reference>
<evidence type="ECO:0000313" key="1">
    <source>
        <dbReference type="EMBL" id="NEV60365.1"/>
    </source>
</evidence>
<keyword evidence="2" id="KW-1185">Reference proteome</keyword>
<protein>
    <submittedName>
        <fullName evidence="1">Uncharacterized protein</fullName>
    </submittedName>
</protein>
<sequence>MHKWLTQFLFFSRQTRPDGRPLYAYKMSERTYAELKELTRQQIQTDRRRGLVADLEPLFCLYAAETFCREHSEGPWAWRTVFTHLGLEEPEHSVIADWVEKGLRFWRRKLLHDSRGRLFLMTLACEGGLPLRLLERESTHLTHYFRSVLEHYYRFDQSDQSLAEAIACQQAHRLPATLRQPPVFHLAGTLVAKVKELQSHVGSAADPIAALDRQDPNWRRDLPLRLDDQIALSLLTGLVNRSAELAREATARLRWRGYLRATGDDWSVEKVLELPEAPTSEHLESWIVGQASHRPRWRLLLNTAQGSEPVAWLTLMQGESASAHYRREWLRRGGVVLRGAAVVERHGLSLHDGTQEHPLVVRDGEPWGDAPWVFVARGDGARLDWLTEGSARTRAAQVWVLAPSDVTPNAEKGRCECLGRIDVLDRVLFCVQGQVDFLTPQQDRYRIQCQAESDSDWSFCVVGQTVAAALDERPRYQGLPRIECLNADGRREASPTDRLQWRHRGVNGSWSDARLTAQGCVWVRLVRADGVERCRRLVDVVPSDFRAQATIGTTDRAGQLVLSGLGKGRVSLGIDRPTGVTIEGTEDQALVLCPALTGVLPPLVLRVHWPGSEPIMLTLPYPQRGAFFRLVGRPLPDDDWVPLDRLGGLHAFIQDTAGGCRYRLQGSFLTHDLSGQPWAPLGQLRQLMTDGHRCFSTQLAPLDHGRLEIPLSTWRDRVASFLASSADLDAQVRLSIISSRGDQLASVRVSRFDVVMEPNRESCSVRIPEESQDRLGAGWETRARFEMLRLWAPAAESVELQPDPSQAASWTIPAELESGPWWVIGYDGEWARFRPMLWVVPAREGDTPAVEASPLAAAILEPHPERRQQALGLALMGLAEDPDHSDWALLLEYLRLAQEFPPSALDVLCVLVTHPRTLAQALMRADAQTFETIWALSRHLPFLWTLVPVDDWLAAAERYYEGLRQSLCQIDSGEDILFDLFQAFRGRAGEHRLYWLPLCDWMQRSLFRGRGRPLPPDSMLKVARSAPGILEAQIEPAILELQGRHDANERWPDGQEVKERIGGLPPWVAPHLSPQPAYSLAVRSAPFVAAHLSLQGLHASPSLILELRLLRAFDRDWFDLIHAIAMTIGLAQRSSES</sequence>
<dbReference type="EMBL" id="JAAIJQ010000001">
    <property type="protein sequence ID" value="NEV60365.1"/>
    <property type="molecule type" value="Genomic_DNA"/>
</dbReference>
<organism evidence="1 2">
    <name type="scientific">Thiorhodococcus minor</name>
    <dbReference type="NCBI Taxonomy" id="57489"/>
    <lineage>
        <taxon>Bacteria</taxon>
        <taxon>Pseudomonadati</taxon>
        <taxon>Pseudomonadota</taxon>
        <taxon>Gammaproteobacteria</taxon>
        <taxon>Chromatiales</taxon>
        <taxon>Chromatiaceae</taxon>
        <taxon>Thiorhodococcus</taxon>
    </lineage>
</organism>
<proteinExistence type="predicted"/>
<gene>
    <name evidence="1" type="ORF">G3446_00390</name>
</gene>
<evidence type="ECO:0000313" key="2">
    <source>
        <dbReference type="Proteomes" id="UP000483379"/>
    </source>
</evidence>
<dbReference type="NCBIfam" id="NF038336">
    <property type="entry name" value="YjiT_fam"/>
    <property type="match status" value="1"/>
</dbReference>
<accession>A0A6M0JW05</accession>
<dbReference type="AlphaFoldDB" id="A0A6M0JW05"/>
<dbReference type="Proteomes" id="UP000483379">
    <property type="component" value="Unassembled WGS sequence"/>
</dbReference>